<keyword evidence="2" id="KW-0812">Transmembrane</keyword>
<keyword evidence="4" id="KW-1185">Reference proteome</keyword>
<reference evidence="3" key="1">
    <citation type="journal article" date="2019" name="Environ. Microbiol.">
        <title>Fungal ecological strategies reflected in gene transcription - a case study of two litter decomposers.</title>
        <authorList>
            <person name="Barbi F."/>
            <person name="Kohler A."/>
            <person name="Barry K."/>
            <person name="Baskaran P."/>
            <person name="Daum C."/>
            <person name="Fauchery L."/>
            <person name="Ihrmark K."/>
            <person name="Kuo A."/>
            <person name="LaButti K."/>
            <person name="Lipzen A."/>
            <person name="Morin E."/>
            <person name="Grigoriev I.V."/>
            <person name="Henrissat B."/>
            <person name="Lindahl B."/>
            <person name="Martin F."/>
        </authorList>
    </citation>
    <scope>NUCLEOTIDE SEQUENCE</scope>
    <source>
        <strain evidence="3">JB14</strain>
    </source>
</reference>
<evidence type="ECO:0000313" key="3">
    <source>
        <dbReference type="EMBL" id="KAE9396235.1"/>
    </source>
</evidence>
<dbReference type="Proteomes" id="UP000799118">
    <property type="component" value="Unassembled WGS sequence"/>
</dbReference>
<feature type="compositionally biased region" description="Basic and acidic residues" evidence="1">
    <location>
        <begin position="108"/>
        <end position="121"/>
    </location>
</feature>
<gene>
    <name evidence="3" type="ORF">BT96DRAFT_922288</name>
</gene>
<proteinExistence type="predicted"/>
<protein>
    <submittedName>
        <fullName evidence="3">Uncharacterized protein</fullName>
    </submittedName>
</protein>
<evidence type="ECO:0000313" key="4">
    <source>
        <dbReference type="Proteomes" id="UP000799118"/>
    </source>
</evidence>
<dbReference type="OrthoDB" id="3198959at2759"/>
<feature type="region of interest" description="Disordered" evidence="1">
    <location>
        <begin position="94"/>
        <end position="121"/>
    </location>
</feature>
<sequence length="121" mass="13303">MVAVPPGEPKTSPKPQPIGSIPLIILFTTCTCCVLFLLWRRADAFRAAISHQLKTITRSNGQIRLSEDDGPPSHEFLEDDGEDALELDTDDVRALSRQSSPSAIPTELRNHESQPDETAHS</sequence>
<organism evidence="3 4">
    <name type="scientific">Gymnopus androsaceus JB14</name>
    <dbReference type="NCBI Taxonomy" id="1447944"/>
    <lineage>
        <taxon>Eukaryota</taxon>
        <taxon>Fungi</taxon>
        <taxon>Dikarya</taxon>
        <taxon>Basidiomycota</taxon>
        <taxon>Agaricomycotina</taxon>
        <taxon>Agaricomycetes</taxon>
        <taxon>Agaricomycetidae</taxon>
        <taxon>Agaricales</taxon>
        <taxon>Marasmiineae</taxon>
        <taxon>Omphalotaceae</taxon>
        <taxon>Gymnopus</taxon>
    </lineage>
</organism>
<feature type="transmembrane region" description="Helical" evidence="2">
    <location>
        <begin position="20"/>
        <end position="39"/>
    </location>
</feature>
<evidence type="ECO:0000256" key="2">
    <source>
        <dbReference type="SAM" id="Phobius"/>
    </source>
</evidence>
<keyword evidence="2" id="KW-1133">Transmembrane helix</keyword>
<keyword evidence="2" id="KW-0472">Membrane</keyword>
<accession>A0A6A4HH52</accession>
<name>A0A6A4HH52_9AGAR</name>
<dbReference type="AlphaFoldDB" id="A0A6A4HH52"/>
<evidence type="ECO:0000256" key="1">
    <source>
        <dbReference type="SAM" id="MobiDB-lite"/>
    </source>
</evidence>
<dbReference type="EMBL" id="ML769517">
    <property type="protein sequence ID" value="KAE9396235.1"/>
    <property type="molecule type" value="Genomic_DNA"/>
</dbReference>